<dbReference type="EMBL" id="LT615367">
    <property type="protein sequence ID" value="SLM63994.1"/>
    <property type="molecule type" value="Genomic_DNA"/>
</dbReference>
<sequence length="119" mass="12479">MIIPRTIKIVAFGPAARTDLGQCIYAGLISAGRKAAKKVCIYLIVGAVAIPAVSWLAFKTGLTGDDTDGVGRSGLSLYTDAGTGCQYISAGGSGITPRMDKDGYQICDDRPVRMAVRHD</sequence>
<evidence type="ECO:0000313" key="3">
    <source>
        <dbReference type="EMBL" id="SLM64508.1"/>
    </source>
</evidence>
<dbReference type="Proteomes" id="UP000294820">
    <property type="component" value="Chromosome 1"/>
</dbReference>
<gene>
    <name evidence="2" type="ORF">DAQ1742_03171</name>
    <name evidence="3" type="ORF">DAQ1742_03714</name>
</gene>
<keyword evidence="1" id="KW-1133">Transmembrane helix</keyword>
<name>A0A375AEJ5_9GAMM</name>
<dbReference type="KEGG" id="daq:DAQ1742_03714"/>
<dbReference type="EMBL" id="LT615367">
    <property type="protein sequence ID" value="SLM64508.1"/>
    <property type="molecule type" value="Genomic_DNA"/>
</dbReference>
<dbReference type="AlphaFoldDB" id="A0A375AEJ5"/>
<evidence type="ECO:0000313" key="2">
    <source>
        <dbReference type="EMBL" id="SLM63994.1"/>
    </source>
</evidence>
<organism evidence="3 4">
    <name type="scientific">Dickeya aquatica</name>
    <dbReference type="NCBI Taxonomy" id="1401087"/>
    <lineage>
        <taxon>Bacteria</taxon>
        <taxon>Pseudomonadati</taxon>
        <taxon>Pseudomonadota</taxon>
        <taxon>Gammaproteobacteria</taxon>
        <taxon>Enterobacterales</taxon>
        <taxon>Pectobacteriaceae</taxon>
        <taxon>Dickeya</taxon>
    </lineage>
</organism>
<evidence type="ECO:0000313" key="4">
    <source>
        <dbReference type="Proteomes" id="UP000294820"/>
    </source>
</evidence>
<dbReference type="RefSeq" id="WP_035345566.1">
    <property type="nucleotide sequence ID" value="NZ_LT615367.1"/>
</dbReference>
<evidence type="ECO:0000256" key="1">
    <source>
        <dbReference type="SAM" id="Phobius"/>
    </source>
</evidence>
<protein>
    <submittedName>
        <fullName evidence="3">Uncharacterized protein</fullName>
    </submittedName>
</protein>
<dbReference type="KEGG" id="daq:DAQ1742_03171"/>
<feature type="transmembrane region" description="Helical" evidence="1">
    <location>
        <begin position="39"/>
        <end position="58"/>
    </location>
</feature>
<keyword evidence="1" id="KW-0812">Transmembrane</keyword>
<accession>A0A375AEJ5</accession>
<reference evidence="3 4" key="1">
    <citation type="submission" date="2016-09" db="EMBL/GenBank/DDBJ databases">
        <authorList>
            <person name="Reverchon S."/>
            <person name="Nasser W."/>
            <person name="Leonard S."/>
            <person name="Brochier C."/>
            <person name="Duprey A."/>
        </authorList>
    </citation>
    <scope>NUCLEOTIDE SEQUENCE [LARGE SCALE GENOMIC DNA]</scope>
    <source>
        <strain evidence="3 4">174/2</strain>
    </source>
</reference>
<keyword evidence="4" id="KW-1185">Reference proteome</keyword>
<proteinExistence type="predicted"/>
<keyword evidence="1" id="KW-0472">Membrane</keyword>